<evidence type="ECO:0000256" key="9">
    <source>
        <dbReference type="ARBA" id="ARBA00022889"/>
    </source>
</evidence>
<evidence type="ECO:0000256" key="18">
    <source>
        <dbReference type="SAM" id="Phobius"/>
    </source>
</evidence>
<dbReference type="InterPro" id="IPR013164">
    <property type="entry name" value="Cadherin_N"/>
</dbReference>
<gene>
    <name evidence="20" type="ORF">KC01_LOCUS39455</name>
</gene>
<evidence type="ECO:0000256" key="13">
    <source>
        <dbReference type="ARBA" id="ARBA00023180"/>
    </source>
</evidence>
<dbReference type="GO" id="GO:0034703">
    <property type="term" value="C:cation channel complex"/>
    <property type="evidence" value="ECO:0007669"/>
    <property type="project" value="TreeGrafter"/>
</dbReference>
<evidence type="ECO:0000256" key="4">
    <source>
        <dbReference type="ARBA" id="ARBA00022448"/>
    </source>
</evidence>
<keyword evidence="9" id="KW-0130">Cell adhesion</keyword>
<dbReference type="AlphaFoldDB" id="A0AAV2MIH7"/>
<dbReference type="Pfam" id="PF08266">
    <property type="entry name" value="Cadherin_2"/>
    <property type="match status" value="1"/>
</dbReference>
<evidence type="ECO:0000256" key="16">
    <source>
        <dbReference type="SAM" id="Coils"/>
    </source>
</evidence>
<evidence type="ECO:0000259" key="19">
    <source>
        <dbReference type="PROSITE" id="PS50268"/>
    </source>
</evidence>
<feature type="transmembrane region" description="Helical" evidence="18">
    <location>
        <begin position="289"/>
        <end position="310"/>
    </location>
</feature>
<dbReference type="Pfam" id="PF13359">
    <property type="entry name" value="DDE_Tnp_4"/>
    <property type="match status" value="1"/>
</dbReference>
<dbReference type="PANTHER" id="PTHR10117:SF9">
    <property type="entry name" value="SHORT TRANSIENT RECEPTOR POTENTIAL CHANNEL 7"/>
    <property type="match status" value="1"/>
</dbReference>
<keyword evidence="11" id="KW-0406">Ion transport</keyword>
<keyword evidence="10 18" id="KW-1133">Transmembrane helix</keyword>
<dbReference type="InterPro" id="IPR015919">
    <property type="entry name" value="Cadherin-like_sf"/>
</dbReference>
<dbReference type="GO" id="GO:0051480">
    <property type="term" value="P:regulation of cytosolic calcium ion concentration"/>
    <property type="evidence" value="ECO:0007669"/>
    <property type="project" value="TreeGrafter"/>
</dbReference>
<name>A0AAV2MIH7_KNICA</name>
<dbReference type="PROSITE" id="PS50268">
    <property type="entry name" value="CADHERIN_2"/>
    <property type="match status" value="1"/>
</dbReference>
<organism evidence="20 21">
    <name type="scientific">Knipowitschia caucasica</name>
    <name type="common">Caucasian dwarf goby</name>
    <name type="synonym">Pomatoschistus caucasicus</name>
    <dbReference type="NCBI Taxonomy" id="637954"/>
    <lineage>
        <taxon>Eukaryota</taxon>
        <taxon>Metazoa</taxon>
        <taxon>Chordata</taxon>
        <taxon>Craniata</taxon>
        <taxon>Vertebrata</taxon>
        <taxon>Euteleostomi</taxon>
        <taxon>Actinopterygii</taxon>
        <taxon>Neopterygii</taxon>
        <taxon>Teleostei</taxon>
        <taxon>Neoteleostei</taxon>
        <taxon>Acanthomorphata</taxon>
        <taxon>Gobiaria</taxon>
        <taxon>Gobiiformes</taxon>
        <taxon>Gobioidei</taxon>
        <taxon>Gobiidae</taxon>
        <taxon>Gobiinae</taxon>
        <taxon>Knipowitschia</taxon>
    </lineage>
</organism>
<dbReference type="GO" id="GO:0007338">
    <property type="term" value="P:single fertilization"/>
    <property type="evidence" value="ECO:0007669"/>
    <property type="project" value="TreeGrafter"/>
</dbReference>
<evidence type="ECO:0000256" key="15">
    <source>
        <dbReference type="PROSITE-ProRule" id="PRU00043"/>
    </source>
</evidence>
<dbReference type="SUPFAM" id="SSF49313">
    <property type="entry name" value="Cadherin-like"/>
    <property type="match status" value="1"/>
</dbReference>
<sequence length="1030" mass="115676">MSAVDQVSTNMNDYRKLSMQCKDFVVGVLDLCRNTEEVEAILNGDVDLCPPTAYNRPCLSRVKLAIKYEVKKFVAHPNCQQQLLTIWYENLPGLRQQSVGVKCWTVLGVAVGLPFLAIAYWIVPCSKLGQILRSPFMKFVAHAVSFTIFLGLLVINASDRFEGVKNLPNETITDHPRQVFRVKTTQFSWTEMLIMKWVLGMIWSECKEIWSDGPREYVYHLWNVLDFGMLSIFAASFTARFMAFLKATKAQQYVDLHVPDEDLSNASLPEEVAYFTFARNKWRPSDPQIISEGLYAIAVVLSFSRIAYILPANESFGPLQISLGRTVKDIFKFMVIFIMVFVAFMIGMFNLYSYYLGAKYNPAFTTLSARRARVDSEDNGVQFCSVNLNTGELLVQERIDREGLCAKKTSCILKQELVLENPLELHRFTIRVQDINDNAPQFKEDRLKFEIMKDNGQNPLSATCSMYLLISDNLAEVPELKDISYDERDSKLTSYLIIALVSVSTFFLTFIIIVLGVRFCRRRKPRLLFDGAVAIPSGYLPPNYADVDGTGTLRSTYNYDGYMTTGSRTSDFKFVSSYNDNTLPAEQTLRKSPTDFSDVFGDSDHSPESNSQAEAATAEHDYAAHPPPGALDKALETIKELEARLEKMDLVAVGMKQQLIADMFKVSISTVSRVTITWANYLFIVFSSINMWISREKVKASMPQRFVKRSPNVRVILDCTEVALEGASSLTLQSETFSAYKNRTTLKGLIGVAPNGLVTFISQLYTGCISDKEITKISGILPLLEPGDEVMADKGFLIQDLLDEVGAKLTMPPFRHPEVGIINVQDRDSENNRQVHCSLQTGVPFNGEIRTQRDISESDSMKQNLIVAVKDNGQTPLSATCSMYLLISDNLAEVPELKDISYDERDSKLTSYLIIALVSVSTFFLTFIIIVLGVRFCRRRKPRLLFDGAVAIPSGYLPPNYADVDGTGTLGSTYNYDGYMTTGSRTSDFKFVSSYNDNTLPAEQTLRKSPTDFSDVFGDSDHSPEVGLFH</sequence>
<evidence type="ECO:0000313" key="20">
    <source>
        <dbReference type="EMBL" id="CAL1613200.1"/>
    </source>
</evidence>
<dbReference type="InterPro" id="IPR013122">
    <property type="entry name" value="PKD1_2_channel"/>
</dbReference>
<dbReference type="InterPro" id="IPR002153">
    <property type="entry name" value="TRPC_channel"/>
</dbReference>
<feature type="transmembrane region" description="Helical" evidence="18">
    <location>
        <begin position="912"/>
        <end position="934"/>
    </location>
</feature>
<dbReference type="InterPro" id="IPR027806">
    <property type="entry name" value="HARBI1_dom"/>
</dbReference>
<evidence type="ECO:0000256" key="5">
    <source>
        <dbReference type="ARBA" id="ARBA00022692"/>
    </source>
</evidence>
<dbReference type="InterPro" id="IPR020894">
    <property type="entry name" value="Cadherin_CS"/>
</dbReference>
<dbReference type="GO" id="GO:0005886">
    <property type="term" value="C:plasma membrane"/>
    <property type="evidence" value="ECO:0007669"/>
    <property type="project" value="InterPro"/>
</dbReference>
<dbReference type="InterPro" id="IPR002126">
    <property type="entry name" value="Cadherin-like_dom"/>
</dbReference>
<feature type="region of interest" description="Disordered" evidence="17">
    <location>
        <begin position="592"/>
        <end position="623"/>
    </location>
</feature>
<keyword evidence="21" id="KW-1185">Reference proteome</keyword>
<comment type="cofactor">
    <cofactor evidence="1">
        <name>a divalent metal cation</name>
        <dbReference type="ChEBI" id="CHEBI:60240"/>
    </cofactor>
</comment>
<dbReference type="Pfam" id="PF08016">
    <property type="entry name" value="PKD_channel"/>
    <property type="match status" value="1"/>
</dbReference>
<evidence type="ECO:0000256" key="10">
    <source>
        <dbReference type="ARBA" id="ARBA00022989"/>
    </source>
</evidence>
<keyword evidence="14" id="KW-0407">Ion channel</keyword>
<reference evidence="20 21" key="1">
    <citation type="submission" date="2024-04" db="EMBL/GenBank/DDBJ databases">
        <authorList>
            <person name="Waldvogel A.-M."/>
            <person name="Schoenle A."/>
        </authorList>
    </citation>
    <scope>NUCLEOTIDE SEQUENCE [LARGE SCALE GENOMIC DNA]</scope>
</reference>
<keyword evidence="6" id="KW-0479">Metal-binding</keyword>
<dbReference type="Gene3D" id="2.60.40.60">
    <property type="entry name" value="Cadherins"/>
    <property type="match status" value="2"/>
</dbReference>
<evidence type="ECO:0000256" key="6">
    <source>
        <dbReference type="ARBA" id="ARBA00022723"/>
    </source>
</evidence>
<keyword evidence="4" id="KW-0813">Transport</keyword>
<evidence type="ECO:0000256" key="8">
    <source>
        <dbReference type="ARBA" id="ARBA00022837"/>
    </source>
</evidence>
<feature type="transmembrane region" description="Helical" evidence="18">
    <location>
        <begin position="135"/>
        <end position="155"/>
    </location>
</feature>
<dbReference type="PANTHER" id="PTHR10117">
    <property type="entry name" value="TRANSIENT RECEPTOR POTENTIAL CHANNEL"/>
    <property type="match status" value="1"/>
</dbReference>
<proteinExistence type="predicted"/>
<dbReference type="GO" id="GO:0015279">
    <property type="term" value="F:store-operated calcium channel activity"/>
    <property type="evidence" value="ECO:0007669"/>
    <property type="project" value="TreeGrafter"/>
</dbReference>
<feature type="transmembrane region" description="Helical" evidence="18">
    <location>
        <begin position="495"/>
        <end position="517"/>
    </location>
</feature>
<dbReference type="GO" id="GO:0005509">
    <property type="term" value="F:calcium ion binding"/>
    <property type="evidence" value="ECO:0007669"/>
    <property type="project" value="UniProtKB-UniRule"/>
</dbReference>
<feature type="region of interest" description="Disordered" evidence="17">
    <location>
        <begin position="1011"/>
        <end position="1030"/>
    </location>
</feature>
<dbReference type="Pfam" id="PF16492">
    <property type="entry name" value="Cadherin_C_2"/>
    <property type="match status" value="2"/>
</dbReference>
<dbReference type="EMBL" id="OZ035830">
    <property type="protein sequence ID" value="CAL1613200.1"/>
    <property type="molecule type" value="Genomic_DNA"/>
</dbReference>
<evidence type="ECO:0000256" key="14">
    <source>
        <dbReference type="ARBA" id="ARBA00023303"/>
    </source>
</evidence>
<evidence type="ECO:0000313" key="21">
    <source>
        <dbReference type="Proteomes" id="UP001497482"/>
    </source>
</evidence>
<evidence type="ECO:0000256" key="17">
    <source>
        <dbReference type="SAM" id="MobiDB-lite"/>
    </source>
</evidence>
<protein>
    <recommendedName>
        <fullName evidence="19">Cadherin domain-containing protein</fullName>
    </recommendedName>
</protein>
<evidence type="ECO:0000256" key="7">
    <source>
        <dbReference type="ARBA" id="ARBA00022737"/>
    </source>
</evidence>
<evidence type="ECO:0000256" key="3">
    <source>
        <dbReference type="ARBA" id="ARBA00004167"/>
    </source>
</evidence>
<keyword evidence="5 18" id="KW-0812">Transmembrane</keyword>
<feature type="domain" description="Cadherin" evidence="19">
    <location>
        <begin position="385"/>
        <end position="442"/>
    </location>
</feature>
<dbReference type="GO" id="GO:0070679">
    <property type="term" value="F:inositol 1,4,5 trisphosphate binding"/>
    <property type="evidence" value="ECO:0007669"/>
    <property type="project" value="TreeGrafter"/>
</dbReference>
<feature type="transmembrane region" description="Helical" evidence="18">
    <location>
        <begin position="224"/>
        <end position="243"/>
    </location>
</feature>
<feature type="transmembrane region" description="Helical" evidence="18">
    <location>
        <begin position="187"/>
        <end position="204"/>
    </location>
</feature>
<dbReference type="Proteomes" id="UP001497482">
    <property type="component" value="Chromosome 8"/>
</dbReference>
<evidence type="ECO:0000256" key="1">
    <source>
        <dbReference type="ARBA" id="ARBA00001968"/>
    </source>
</evidence>
<dbReference type="InterPro" id="IPR032455">
    <property type="entry name" value="Cadherin_C"/>
</dbReference>
<evidence type="ECO:0000256" key="2">
    <source>
        <dbReference type="ARBA" id="ARBA00004141"/>
    </source>
</evidence>
<dbReference type="GO" id="GO:0007156">
    <property type="term" value="P:homophilic cell adhesion via plasma membrane adhesion molecules"/>
    <property type="evidence" value="ECO:0007669"/>
    <property type="project" value="InterPro"/>
</dbReference>
<accession>A0AAV2MIH7</accession>
<dbReference type="CDD" id="cd11304">
    <property type="entry name" value="Cadherin_repeat"/>
    <property type="match status" value="2"/>
</dbReference>
<evidence type="ECO:0000256" key="11">
    <source>
        <dbReference type="ARBA" id="ARBA00023065"/>
    </source>
</evidence>
<keyword evidence="13" id="KW-0325">Glycoprotein</keyword>
<keyword evidence="7" id="KW-0677">Repeat</keyword>
<keyword evidence="12 18" id="KW-0472">Membrane</keyword>
<comment type="subcellular location">
    <subcellularLocation>
        <location evidence="2">Membrane</location>
        <topology evidence="2">Multi-pass membrane protein</topology>
    </subcellularLocation>
    <subcellularLocation>
        <location evidence="3">Membrane</location>
        <topology evidence="3">Single-pass membrane protein</topology>
    </subcellularLocation>
</comment>
<evidence type="ECO:0000256" key="12">
    <source>
        <dbReference type="ARBA" id="ARBA00023136"/>
    </source>
</evidence>
<dbReference type="PROSITE" id="PS00232">
    <property type="entry name" value="CADHERIN_1"/>
    <property type="match status" value="1"/>
</dbReference>
<feature type="transmembrane region" description="Helical" evidence="18">
    <location>
        <begin position="330"/>
        <end position="352"/>
    </location>
</feature>
<feature type="transmembrane region" description="Helical" evidence="18">
    <location>
        <begin position="103"/>
        <end position="123"/>
    </location>
</feature>
<keyword evidence="16" id="KW-0175">Coiled coil</keyword>
<dbReference type="GO" id="GO:0009653">
    <property type="term" value="P:anatomical structure morphogenesis"/>
    <property type="evidence" value="ECO:0007669"/>
    <property type="project" value="UniProtKB-ARBA"/>
</dbReference>
<feature type="coiled-coil region" evidence="16">
    <location>
        <begin position="631"/>
        <end position="658"/>
    </location>
</feature>
<keyword evidence="8 15" id="KW-0106">Calcium</keyword>